<dbReference type="PROSITE" id="PS51819">
    <property type="entry name" value="VOC"/>
    <property type="match status" value="1"/>
</dbReference>
<reference evidence="2 3" key="1">
    <citation type="submission" date="2019-07" db="EMBL/GenBank/DDBJ databases">
        <title>Genomic Encyclopedia of Type Strains, Phase III (KMG-III): the genomes of soil and plant-associated and newly described type strains.</title>
        <authorList>
            <person name="Whitman W."/>
        </authorList>
    </citation>
    <scope>NUCLEOTIDE SEQUENCE [LARGE SCALE GENOMIC DNA]</scope>
    <source>
        <strain evidence="2 3">BL24</strain>
    </source>
</reference>
<protein>
    <recommendedName>
        <fullName evidence="1">VOC domain-containing protein</fullName>
    </recommendedName>
</protein>
<dbReference type="OrthoDB" id="9798430at2"/>
<accession>A0A5S5C255</accession>
<keyword evidence="3" id="KW-1185">Reference proteome</keyword>
<name>A0A5S5C255_9BACL</name>
<dbReference type="PANTHER" id="PTHR36503:SF2">
    <property type="entry name" value="BLR2408 PROTEIN"/>
    <property type="match status" value="1"/>
</dbReference>
<gene>
    <name evidence="2" type="ORF">BCM02_10874</name>
</gene>
<dbReference type="InterPro" id="IPR037523">
    <property type="entry name" value="VOC_core"/>
</dbReference>
<dbReference type="Proteomes" id="UP000323257">
    <property type="component" value="Unassembled WGS sequence"/>
</dbReference>
<evidence type="ECO:0000313" key="2">
    <source>
        <dbReference type="EMBL" id="TYP72420.1"/>
    </source>
</evidence>
<dbReference type="InterPro" id="IPR029068">
    <property type="entry name" value="Glyas_Bleomycin-R_OHBP_Dase"/>
</dbReference>
<dbReference type="PANTHER" id="PTHR36503">
    <property type="entry name" value="BLR2520 PROTEIN"/>
    <property type="match status" value="1"/>
</dbReference>
<dbReference type="RefSeq" id="WP_148931051.1">
    <property type="nucleotide sequence ID" value="NZ_VNHS01000008.1"/>
</dbReference>
<dbReference type="Pfam" id="PF22677">
    <property type="entry name" value="Ble-like_N"/>
    <property type="match status" value="1"/>
</dbReference>
<organism evidence="2 3">
    <name type="scientific">Paenibacillus methanolicus</name>
    <dbReference type="NCBI Taxonomy" id="582686"/>
    <lineage>
        <taxon>Bacteria</taxon>
        <taxon>Bacillati</taxon>
        <taxon>Bacillota</taxon>
        <taxon>Bacilli</taxon>
        <taxon>Bacillales</taxon>
        <taxon>Paenibacillaceae</taxon>
        <taxon>Paenibacillus</taxon>
    </lineage>
</organism>
<evidence type="ECO:0000259" key="1">
    <source>
        <dbReference type="PROSITE" id="PS51819"/>
    </source>
</evidence>
<dbReference type="Gene3D" id="3.10.180.10">
    <property type="entry name" value="2,3-Dihydroxybiphenyl 1,2-Dioxygenase, domain 1"/>
    <property type="match status" value="1"/>
</dbReference>
<dbReference type="InterPro" id="IPR053863">
    <property type="entry name" value="Glyoxy/Ble-like_N"/>
</dbReference>
<dbReference type="SUPFAM" id="SSF54593">
    <property type="entry name" value="Glyoxalase/Bleomycin resistance protein/Dihydroxybiphenyl dioxygenase"/>
    <property type="match status" value="1"/>
</dbReference>
<proteinExistence type="predicted"/>
<dbReference type="AlphaFoldDB" id="A0A5S5C255"/>
<dbReference type="EMBL" id="VNHS01000008">
    <property type="protein sequence ID" value="TYP72420.1"/>
    <property type="molecule type" value="Genomic_DNA"/>
</dbReference>
<sequence length="143" mass="16064">MAFRAQQMFVNLPVKDLKRSMAFFGEIGFEFDMNFTDDNAACMVIGENIYAMLLVEDYFRTFVTKDIANAAATAEAIFALSVESREEVDTVVNRALAAGGKPSSNKADHGFMYQWSFQDVDDHLWEVFYMDMNAAQDPNAAQA</sequence>
<evidence type="ECO:0000313" key="3">
    <source>
        <dbReference type="Proteomes" id="UP000323257"/>
    </source>
</evidence>
<comment type="caution">
    <text evidence="2">The sequence shown here is derived from an EMBL/GenBank/DDBJ whole genome shotgun (WGS) entry which is preliminary data.</text>
</comment>
<feature type="domain" description="VOC" evidence="1">
    <location>
        <begin position="6"/>
        <end position="130"/>
    </location>
</feature>